<dbReference type="AlphaFoldDB" id="A0A7S1M507"/>
<feature type="region of interest" description="Disordered" evidence="5">
    <location>
        <begin position="204"/>
        <end position="226"/>
    </location>
</feature>
<keyword evidence="3 6" id="KW-1133">Transmembrane helix</keyword>
<feature type="transmembrane region" description="Helical" evidence="6">
    <location>
        <begin position="90"/>
        <end position="114"/>
    </location>
</feature>
<comment type="subcellular location">
    <subcellularLocation>
        <location evidence="1">Membrane</location>
        <topology evidence="1">Multi-pass membrane protein</topology>
    </subcellularLocation>
</comment>
<evidence type="ECO:0008006" key="8">
    <source>
        <dbReference type="Google" id="ProtNLM"/>
    </source>
</evidence>
<dbReference type="Pfam" id="PF08507">
    <property type="entry name" value="COPI_assoc"/>
    <property type="match status" value="1"/>
</dbReference>
<name>A0A7S1M507_NEODS</name>
<feature type="transmembrane region" description="Helical" evidence="6">
    <location>
        <begin position="29"/>
        <end position="50"/>
    </location>
</feature>
<feature type="transmembrane region" description="Helical" evidence="6">
    <location>
        <begin position="126"/>
        <end position="147"/>
    </location>
</feature>
<evidence type="ECO:0000313" key="7">
    <source>
        <dbReference type="EMBL" id="CAD9122199.1"/>
    </source>
</evidence>
<organism evidence="7">
    <name type="scientific">Neobodo designis</name>
    <name type="common">Flagellated protozoan</name>
    <name type="synonym">Bodo designis</name>
    <dbReference type="NCBI Taxonomy" id="312471"/>
    <lineage>
        <taxon>Eukaryota</taxon>
        <taxon>Discoba</taxon>
        <taxon>Euglenozoa</taxon>
        <taxon>Kinetoplastea</taxon>
        <taxon>Metakinetoplastina</taxon>
        <taxon>Neobodonida</taxon>
        <taxon>Neobodo</taxon>
    </lineage>
</organism>
<keyword evidence="4 6" id="KW-0472">Membrane</keyword>
<gene>
    <name evidence="7" type="ORF">NDES1114_LOCUS17966</name>
</gene>
<evidence type="ECO:0000256" key="6">
    <source>
        <dbReference type="SAM" id="Phobius"/>
    </source>
</evidence>
<dbReference type="PANTHER" id="PTHR28128:SF1">
    <property type="entry name" value="GOLGI APPARATUS MEMBRANE PROTEIN TVP15"/>
    <property type="match status" value="1"/>
</dbReference>
<protein>
    <recommendedName>
        <fullName evidence="8">COPI associated protein</fullName>
    </recommendedName>
</protein>
<accession>A0A7S1M507</accession>
<dbReference type="InterPro" id="IPR013714">
    <property type="entry name" value="Golgi_TVP15"/>
</dbReference>
<proteinExistence type="predicted"/>
<dbReference type="EMBL" id="HBGF01027114">
    <property type="protein sequence ID" value="CAD9122199.1"/>
    <property type="molecule type" value="Transcribed_RNA"/>
</dbReference>
<evidence type="ECO:0000256" key="4">
    <source>
        <dbReference type="ARBA" id="ARBA00023136"/>
    </source>
</evidence>
<dbReference type="GO" id="GO:0016020">
    <property type="term" value="C:membrane"/>
    <property type="evidence" value="ECO:0007669"/>
    <property type="project" value="UniProtKB-SubCell"/>
</dbReference>
<feature type="transmembrane region" description="Helical" evidence="6">
    <location>
        <begin position="56"/>
        <end position="78"/>
    </location>
</feature>
<evidence type="ECO:0000256" key="1">
    <source>
        <dbReference type="ARBA" id="ARBA00004141"/>
    </source>
</evidence>
<evidence type="ECO:0000256" key="3">
    <source>
        <dbReference type="ARBA" id="ARBA00022989"/>
    </source>
</evidence>
<evidence type="ECO:0000256" key="5">
    <source>
        <dbReference type="SAM" id="MobiDB-lite"/>
    </source>
</evidence>
<evidence type="ECO:0000256" key="2">
    <source>
        <dbReference type="ARBA" id="ARBA00022692"/>
    </source>
</evidence>
<dbReference type="PANTHER" id="PTHR28128">
    <property type="entry name" value="GOLGI APPARATUS MEMBRANE PROTEIN TVP15"/>
    <property type="match status" value="1"/>
</dbReference>
<reference evidence="7" key="1">
    <citation type="submission" date="2021-01" db="EMBL/GenBank/DDBJ databases">
        <authorList>
            <person name="Corre E."/>
            <person name="Pelletier E."/>
            <person name="Niang G."/>
            <person name="Scheremetjew M."/>
            <person name="Finn R."/>
            <person name="Kale V."/>
            <person name="Holt S."/>
            <person name="Cochrane G."/>
            <person name="Meng A."/>
            <person name="Brown T."/>
            <person name="Cohen L."/>
        </authorList>
    </citation>
    <scope>NUCLEOTIDE SEQUENCE</scope>
    <source>
        <strain evidence="7">CCAP 1951/1</strain>
    </source>
</reference>
<sequence length="226" mass="23898">MSDANATSSGGGGSAVDPNEAQCKCDRNIAVQIMCGMGMAACVLVILNAVLSLMTLAGGVPGFILDVYLCILALAAFLAEMRIFRAIRGLIFNIIKFVYFLTSCNGRGAFYFFIGSVSFRTDNGLSYVTCAVTCAVGVLLVGLNCYFKFPVYVDPQVAKMQAEARLKWERDEANRKLTAAGANASATATAAAGTATAAAQNFPQAQIAEGHPTTPKGEYNYQPPNM</sequence>
<keyword evidence="2 6" id="KW-0812">Transmembrane</keyword>